<name>A0A8T3CHB8_9TELE</name>
<dbReference type="InterPro" id="IPR036048">
    <property type="entry name" value="Interleukin_8-like_sf"/>
</dbReference>
<evidence type="ECO:0000256" key="1">
    <source>
        <dbReference type="ARBA" id="ARBA00022514"/>
    </source>
</evidence>
<dbReference type="GO" id="GO:0006955">
    <property type="term" value="P:immune response"/>
    <property type="evidence" value="ECO:0007669"/>
    <property type="project" value="InterPro"/>
</dbReference>
<accession>A0A8T3CHB8</accession>
<dbReference type="AlphaFoldDB" id="A0A8T3CHB8"/>
<keyword evidence="1" id="KW-0202">Cytokine</keyword>
<sequence length="94" mass="10869">MQTCVGQMKIFLAIAAILSLTIIGAYGNKIHNCCKEVSTQKITAPILGYRIQRRNLPCVRAVIFETEEGEHCSHWKEEWVLQKVQEIEKIRKRQ</sequence>
<evidence type="ECO:0000259" key="3">
    <source>
        <dbReference type="Pfam" id="PF00048"/>
    </source>
</evidence>
<dbReference type="Gene3D" id="2.40.50.40">
    <property type="match status" value="1"/>
</dbReference>
<dbReference type="OrthoDB" id="8457630at2759"/>
<evidence type="ECO:0000313" key="5">
    <source>
        <dbReference type="Proteomes" id="UP000829720"/>
    </source>
</evidence>
<feature type="chain" id="PRO_5035792375" description="Chemokine interleukin-8-like domain-containing protein" evidence="2">
    <location>
        <begin position="28"/>
        <end position="94"/>
    </location>
</feature>
<dbReference type="GO" id="GO:0008009">
    <property type="term" value="F:chemokine activity"/>
    <property type="evidence" value="ECO:0007669"/>
    <property type="project" value="InterPro"/>
</dbReference>
<comment type="caution">
    <text evidence="4">The sequence shown here is derived from an EMBL/GenBank/DDBJ whole genome shotgun (WGS) entry which is preliminary data.</text>
</comment>
<dbReference type="GO" id="GO:0005615">
    <property type="term" value="C:extracellular space"/>
    <property type="evidence" value="ECO:0007669"/>
    <property type="project" value="UniProtKB-KW"/>
</dbReference>
<dbReference type="SUPFAM" id="SSF54117">
    <property type="entry name" value="Interleukin 8-like chemokines"/>
    <property type="match status" value="1"/>
</dbReference>
<evidence type="ECO:0000313" key="4">
    <source>
        <dbReference type="EMBL" id="KAI1882742.1"/>
    </source>
</evidence>
<proteinExistence type="predicted"/>
<dbReference type="Proteomes" id="UP000829720">
    <property type="component" value="Unassembled WGS sequence"/>
</dbReference>
<dbReference type="Pfam" id="PF00048">
    <property type="entry name" value="IL8"/>
    <property type="match status" value="1"/>
</dbReference>
<keyword evidence="2" id="KW-0732">Signal</keyword>
<reference evidence="4" key="1">
    <citation type="submission" date="2021-01" db="EMBL/GenBank/DDBJ databases">
        <authorList>
            <person name="Zahm M."/>
            <person name="Roques C."/>
            <person name="Cabau C."/>
            <person name="Klopp C."/>
            <person name="Donnadieu C."/>
            <person name="Jouanno E."/>
            <person name="Lampietro C."/>
            <person name="Louis A."/>
            <person name="Herpin A."/>
            <person name="Echchiki A."/>
            <person name="Berthelot C."/>
            <person name="Parey E."/>
            <person name="Roest-Crollius H."/>
            <person name="Braasch I."/>
            <person name="Postlethwait J."/>
            <person name="Bobe J."/>
            <person name="Montfort J."/>
            <person name="Bouchez O."/>
            <person name="Begum T."/>
            <person name="Mejri S."/>
            <person name="Adams A."/>
            <person name="Chen W.-J."/>
            <person name="Guiguen Y."/>
        </authorList>
    </citation>
    <scope>NUCLEOTIDE SEQUENCE</scope>
    <source>
        <tissue evidence="4">Blood</tissue>
    </source>
</reference>
<feature type="signal peptide" evidence="2">
    <location>
        <begin position="1"/>
        <end position="27"/>
    </location>
</feature>
<feature type="domain" description="Chemokine interleukin-8-like" evidence="3">
    <location>
        <begin position="32"/>
        <end position="85"/>
    </location>
</feature>
<protein>
    <recommendedName>
        <fullName evidence="3">Chemokine interleukin-8-like domain-containing protein</fullName>
    </recommendedName>
</protein>
<gene>
    <name evidence="4" type="ORF">AGOR_G00238070</name>
</gene>
<evidence type="ECO:0000256" key="2">
    <source>
        <dbReference type="SAM" id="SignalP"/>
    </source>
</evidence>
<dbReference type="EMBL" id="JAERUA010000024">
    <property type="protein sequence ID" value="KAI1882742.1"/>
    <property type="molecule type" value="Genomic_DNA"/>
</dbReference>
<dbReference type="InterPro" id="IPR001811">
    <property type="entry name" value="Chemokine_IL8-like_dom"/>
</dbReference>
<keyword evidence="5" id="KW-1185">Reference proteome</keyword>
<organism evidence="4 5">
    <name type="scientific">Albula goreensis</name>
    <dbReference type="NCBI Taxonomy" id="1534307"/>
    <lineage>
        <taxon>Eukaryota</taxon>
        <taxon>Metazoa</taxon>
        <taxon>Chordata</taxon>
        <taxon>Craniata</taxon>
        <taxon>Vertebrata</taxon>
        <taxon>Euteleostomi</taxon>
        <taxon>Actinopterygii</taxon>
        <taxon>Neopterygii</taxon>
        <taxon>Teleostei</taxon>
        <taxon>Albuliformes</taxon>
        <taxon>Albulidae</taxon>
        <taxon>Albula</taxon>
    </lineage>
</organism>